<organism evidence="5 6">
    <name type="scientific">Adineta steineri</name>
    <dbReference type="NCBI Taxonomy" id="433720"/>
    <lineage>
        <taxon>Eukaryota</taxon>
        <taxon>Metazoa</taxon>
        <taxon>Spiralia</taxon>
        <taxon>Gnathifera</taxon>
        <taxon>Rotifera</taxon>
        <taxon>Eurotatoria</taxon>
        <taxon>Bdelloidea</taxon>
        <taxon>Adinetida</taxon>
        <taxon>Adinetidae</taxon>
        <taxon>Adineta</taxon>
    </lineage>
</organism>
<sequence>MSIRFDGRFTHEESIKNHLDLLSFLLKKGNLYLILKRSEELWDTLITNEHGSSFDRELGLNWFITCSEDLNRDSELALFEKRVSKLDPIHLTPKGYACFKLYFERCNLERWSQSRNSNYSSNASTSSDNEMLEYKCINELWNIILCVSDDNLANDATRFLLDLYYTKQPIRARRPTAQSLHECFLKEVYTRLSSLLNSAIPPSTPLTPNLEQYYKSLKIYGEQLITTDLTINQNDSSNTIDHTLWLRKIERLLMITEEYIHLVEHEHSPTAHITSFHGLEYQIKIILGELGKINCPYDIAIVHSNDTLEMLRIRLGLYYKVPSHDIHISIQNTRPLPPSYDQLGPINNAIALPLNNSSSSSTNTTVLAIKHLYELLRHDSTNTFKRSDQDLISVLVNKHDLISALIQSLSTCQLDVWNKTQGHVTIDTLVDGRFTHEESIKNHLDLLSFLLKKGNLYLILKRSEELWDTLITNEHGSSFDRELGLNWFITCSEDLNRDSELALFEKRVSKLDPIHLTPKGYACFKLYFERCNLERWSQSRNSNYSSNASTSSDNEMLEYKCINELWNIILCVSDDNLANDATRFLLDLYYTKQPIRARRPTAQSLHECFLKEVYTRLSSLLNSAIPPSTPLTPNLEQYYQSLKTYGEQLITTDSTINQNDSSNTIDHTLWLRKIERLLMITEEYIHLVEHEHSPTAHITSFHGLEYQIKIILGELGKINCPYDIAIVHSNDTLEMLRIRLGLYYKVPSHDIHISIQNTRPLPPSYDQLGPINNAIALPLNNSSSSSTNTTVLGSWLNSKYLYQVHITPGTTIYIKILGSSSNQSIKITNSEPIRLYLTHSTQNINNDHLTPSNMIAENLKVYDILYKLSYLNNKNIHNRIRNLLRLMPSDIRIVDLLDLISFRAANICINERRQSTENVNNNNNNNNNNNQINPKEAIEHVFNLQESSLIKILYNLEILSSKISPLSNNIGIKQSSKLFRQDFIEQSGVEFLFKLLQSLSHCIHDEYQYSLCEEMTILILQLIQLLLCGNNNNTNQQQQQQEDVLLSRPTSPIAVTANDSVMDTIDFDFQATVEHLQFEEFIGQIKQLIFLCWAAAAGNIRLQEQSLTIKEQVKLDRYALLQQVNANIFSRNNSKNSSSSDSSINNNVQQTVQYGICVRKDSILPLDSEIAEKIIEIIIYCFEKRPEFIGMYENLL</sequence>
<accession>A0A814SUT5</accession>
<evidence type="ECO:0000256" key="2">
    <source>
        <dbReference type="ARBA" id="ARBA00022786"/>
    </source>
</evidence>
<keyword evidence="1" id="KW-0645">Protease</keyword>
<feature type="domain" description="UBP34/UBP24/USP9X/USP9Y-like ARM repeat region" evidence="4">
    <location>
        <begin position="363"/>
        <end position="532"/>
    </location>
</feature>
<evidence type="ECO:0000259" key="4">
    <source>
        <dbReference type="Pfam" id="PF25010"/>
    </source>
</evidence>
<keyword evidence="3" id="KW-0378">Hydrolase</keyword>
<evidence type="ECO:0000256" key="1">
    <source>
        <dbReference type="ARBA" id="ARBA00022670"/>
    </source>
</evidence>
<gene>
    <name evidence="5" type="ORF">JYZ213_LOCUS24164</name>
</gene>
<dbReference type="GO" id="GO:0008233">
    <property type="term" value="F:peptidase activity"/>
    <property type="evidence" value="ECO:0007669"/>
    <property type="project" value="UniProtKB-KW"/>
</dbReference>
<dbReference type="EMBL" id="CAJNOG010000294">
    <property type="protein sequence ID" value="CAF1152150.1"/>
    <property type="molecule type" value="Genomic_DNA"/>
</dbReference>
<dbReference type="InterPro" id="IPR056850">
    <property type="entry name" value="ARM_UBP34_24_USP9X_Y"/>
</dbReference>
<dbReference type="PANTHER" id="PTHR42264:SF6">
    <property type="entry name" value="TRANSMEMBRANE PROTEIN"/>
    <property type="match status" value="1"/>
</dbReference>
<proteinExistence type="predicted"/>
<evidence type="ECO:0000313" key="5">
    <source>
        <dbReference type="EMBL" id="CAF1152150.1"/>
    </source>
</evidence>
<dbReference type="Pfam" id="PF25010">
    <property type="entry name" value="ARM_UBP24_USP9X-Y"/>
    <property type="match status" value="2"/>
</dbReference>
<dbReference type="PANTHER" id="PTHR42264">
    <property type="entry name" value="EPHRIN_REC_LIKE DOMAIN-CONTAINING PROTEIN"/>
    <property type="match status" value="1"/>
</dbReference>
<dbReference type="Proteomes" id="UP000663845">
    <property type="component" value="Unassembled WGS sequence"/>
</dbReference>
<comment type="caution">
    <text evidence="5">The sequence shown here is derived from an EMBL/GenBank/DDBJ whole genome shotgun (WGS) entry which is preliminary data.</text>
</comment>
<dbReference type="GO" id="GO:0006508">
    <property type="term" value="P:proteolysis"/>
    <property type="evidence" value="ECO:0007669"/>
    <property type="project" value="UniProtKB-KW"/>
</dbReference>
<protein>
    <recommendedName>
        <fullName evidence="4">UBP34/UBP24/USP9X/USP9Y-like ARM repeat region domain-containing protein</fullName>
    </recommendedName>
</protein>
<evidence type="ECO:0000256" key="3">
    <source>
        <dbReference type="ARBA" id="ARBA00022801"/>
    </source>
</evidence>
<name>A0A814SUT5_9BILA</name>
<dbReference type="AlphaFoldDB" id="A0A814SUT5"/>
<reference evidence="5" key="1">
    <citation type="submission" date="2021-02" db="EMBL/GenBank/DDBJ databases">
        <authorList>
            <person name="Nowell W R."/>
        </authorList>
    </citation>
    <scope>NUCLEOTIDE SEQUENCE</scope>
</reference>
<feature type="domain" description="UBP34/UBP24/USP9X/USP9Y-like ARM repeat region" evidence="4">
    <location>
        <begin position="3"/>
        <end position="107"/>
    </location>
</feature>
<keyword evidence="2" id="KW-0833">Ubl conjugation pathway</keyword>
<evidence type="ECO:0000313" key="6">
    <source>
        <dbReference type="Proteomes" id="UP000663845"/>
    </source>
</evidence>